<dbReference type="Proteomes" id="UP000000238">
    <property type="component" value="Chromosome"/>
</dbReference>
<dbReference type="eggNOG" id="COG3325">
    <property type="taxonomic scope" value="Bacteria"/>
</dbReference>
<name>Q2SHL7_HAHCH</name>
<evidence type="ECO:0000259" key="7">
    <source>
        <dbReference type="PROSITE" id="PS51175"/>
    </source>
</evidence>
<evidence type="ECO:0000256" key="4">
    <source>
        <dbReference type="RuleBase" id="RU000489"/>
    </source>
</evidence>
<keyword evidence="10" id="KW-1185">Reference proteome</keyword>
<dbReference type="InterPro" id="IPR050314">
    <property type="entry name" value="Glycosyl_Hydrlase_18"/>
</dbReference>
<dbReference type="Pfam" id="PF03422">
    <property type="entry name" value="CBM_6"/>
    <property type="match status" value="1"/>
</dbReference>
<feature type="domain" description="GH18" evidence="8">
    <location>
        <begin position="27"/>
        <end position="308"/>
    </location>
</feature>
<dbReference type="PANTHER" id="PTHR11177:SF392">
    <property type="entry name" value="HAP41P"/>
    <property type="match status" value="1"/>
</dbReference>
<evidence type="ECO:0000313" key="10">
    <source>
        <dbReference type="Proteomes" id="UP000000238"/>
    </source>
</evidence>
<proteinExistence type="inferred from homology"/>
<gene>
    <name evidence="9" type="ordered locus">HCH_03091</name>
</gene>
<evidence type="ECO:0000259" key="8">
    <source>
        <dbReference type="PROSITE" id="PS51910"/>
    </source>
</evidence>
<dbReference type="PANTHER" id="PTHR11177">
    <property type="entry name" value="CHITINASE"/>
    <property type="match status" value="1"/>
</dbReference>
<dbReference type="InterPro" id="IPR006584">
    <property type="entry name" value="Cellulose-bd_IV"/>
</dbReference>
<feature type="signal peptide" evidence="6">
    <location>
        <begin position="1"/>
        <end position="25"/>
    </location>
</feature>
<dbReference type="GO" id="GO:0004568">
    <property type="term" value="F:chitinase activity"/>
    <property type="evidence" value="ECO:0007669"/>
    <property type="project" value="TreeGrafter"/>
</dbReference>
<keyword evidence="1 6" id="KW-0732">Signal</keyword>
<evidence type="ECO:0000256" key="6">
    <source>
        <dbReference type="SAM" id="SignalP"/>
    </source>
</evidence>
<sequence length="441" mass="47520">MAIKLKHIASAVALTTAMTAAPAMAEFKVVGYFPTWQGDVNSIPYDKVTHINYSFVLPTANGGLQPLEGGEQRLRTLVQRARAAGVKVQIAVGGWNNGDDSAFVALSGNSGSRANFIRNLMNMVDAYGLDGVDLDWEYPEAGAEANNFKILMRELGSALHSRGKILTAAVTATDFPGSVDADVINSVDFLNLMVYDLGYPHSTYQHAQNALTHWKYNEGLPQHKAVLGVPFYSHKDWVAYKDVIARYGAGAAQRDDAGGLDYNGQPTIRAKTELALSEAGGVMFWEISQDTRDDTSLMKTIWETVDGDTPPNPGGITVQAESYAYMSGVQVEPTTDAGGGQNVGYIDANDWMSYPAVNIPQAGTYTVEYRVASLNGGGRLQLEKAGGSPVYGSVSIPATGAWQNWRTVQHKVNLPAGPLQFGIKALSGGWNINWFKVSKSN</sequence>
<dbReference type="GO" id="GO:0006032">
    <property type="term" value="P:chitin catabolic process"/>
    <property type="evidence" value="ECO:0007669"/>
    <property type="project" value="TreeGrafter"/>
</dbReference>
<dbReference type="Gene3D" id="3.20.20.80">
    <property type="entry name" value="Glycosidases"/>
    <property type="match status" value="1"/>
</dbReference>
<feature type="chain" id="PRO_5004215474" evidence="6">
    <location>
        <begin position="26"/>
        <end position="441"/>
    </location>
</feature>
<dbReference type="InterPro" id="IPR001223">
    <property type="entry name" value="Glyco_hydro18_cat"/>
</dbReference>
<evidence type="ECO:0000256" key="5">
    <source>
        <dbReference type="RuleBase" id="RU004453"/>
    </source>
</evidence>
<dbReference type="Gene3D" id="2.60.120.260">
    <property type="entry name" value="Galactose-binding domain-like"/>
    <property type="match status" value="1"/>
</dbReference>
<evidence type="ECO:0000256" key="3">
    <source>
        <dbReference type="ARBA" id="ARBA00023295"/>
    </source>
</evidence>
<dbReference type="HOGENOM" id="CLU_027195_0_0_6"/>
<dbReference type="Pfam" id="PF00704">
    <property type="entry name" value="Glyco_hydro_18"/>
    <property type="match status" value="1"/>
</dbReference>
<dbReference type="CDD" id="cd04080">
    <property type="entry name" value="CBM6_cellulase-like"/>
    <property type="match status" value="1"/>
</dbReference>
<feature type="domain" description="CBM6" evidence="7">
    <location>
        <begin position="316"/>
        <end position="438"/>
    </location>
</feature>
<dbReference type="InterPro" id="IPR001579">
    <property type="entry name" value="Glyco_hydro_18_chit_AS"/>
</dbReference>
<accession>Q2SHL7</accession>
<dbReference type="PROSITE" id="PS51175">
    <property type="entry name" value="CBM6"/>
    <property type="match status" value="1"/>
</dbReference>
<dbReference type="CAZy" id="CBM6">
    <property type="family name" value="Carbohydrate-Binding Module Family 6"/>
</dbReference>
<dbReference type="GO" id="GO:0005975">
    <property type="term" value="P:carbohydrate metabolic process"/>
    <property type="evidence" value="ECO:0007669"/>
    <property type="project" value="InterPro"/>
</dbReference>
<dbReference type="SMART" id="SM00636">
    <property type="entry name" value="Glyco_18"/>
    <property type="match status" value="1"/>
</dbReference>
<organism evidence="9 10">
    <name type="scientific">Hahella chejuensis (strain KCTC 2396)</name>
    <dbReference type="NCBI Taxonomy" id="349521"/>
    <lineage>
        <taxon>Bacteria</taxon>
        <taxon>Pseudomonadati</taxon>
        <taxon>Pseudomonadota</taxon>
        <taxon>Gammaproteobacteria</taxon>
        <taxon>Oceanospirillales</taxon>
        <taxon>Hahellaceae</taxon>
        <taxon>Hahella</taxon>
    </lineage>
</organism>
<keyword evidence="2 4" id="KW-0378">Hydrolase</keyword>
<dbReference type="OrthoDB" id="9775889at2"/>
<dbReference type="InterPro" id="IPR008979">
    <property type="entry name" value="Galactose-bd-like_sf"/>
</dbReference>
<dbReference type="PROSITE" id="PS01095">
    <property type="entry name" value="GH18_1"/>
    <property type="match status" value="1"/>
</dbReference>
<reference evidence="9 10" key="1">
    <citation type="journal article" date="2005" name="Nucleic Acids Res.">
        <title>Genomic blueprint of Hahella chejuensis, a marine microbe producing an algicidal agent.</title>
        <authorList>
            <person name="Jeong H."/>
            <person name="Yim J.H."/>
            <person name="Lee C."/>
            <person name="Choi S.-H."/>
            <person name="Park Y.K."/>
            <person name="Yoon S.H."/>
            <person name="Hur C.-G."/>
            <person name="Kang H.-Y."/>
            <person name="Kim D."/>
            <person name="Lee H.H."/>
            <person name="Park K.H."/>
            <person name="Park S.-H."/>
            <person name="Park H.-S."/>
            <person name="Lee H.K."/>
            <person name="Oh T.K."/>
            <person name="Kim J.F."/>
        </authorList>
    </citation>
    <scope>NUCLEOTIDE SEQUENCE [LARGE SCALE GENOMIC DNA]</scope>
    <source>
        <strain evidence="9 10">KCTC 2396</strain>
    </source>
</reference>
<dbReference type="InterPro" id="IPR017853">
    <property type="entry name" value="GH"/>
</dbReference>
<dbReference type="SUPFAM" id="SSF51445">
    <property type="entry name" value="(Trans)glycosidases"/>
    <property type="match status" value="1"/>
</dbReference>
<keyword evidence="3 4" id="KW-0326">Glycosidase</keyword>
<dbReference type="SUPFAM" id="SSF49785">
    <property type="entry name" value="Galactose-binding domain-like"/>
    <property type="match status" value="1"/>
</dbReference>
<dbReference type="InterPro" id="IPR011583">
    <property type="entry name" value="Chitinase_II/V-like_cat"/>
</dbReference>
<dbReference type="STRING" id="349521.HCH_03091"/>
<dbReference type="PROSITE" id="PS51910">
    <property type="entry name" value="GH18_2"/>
    <property type="match status" value="1"/>
</dbReference>
<dbReference type="Gene3D" id="3.40.5.30">
    <property type="entry name" value="(Trans)glycosidases - domain 2"/>
    <property type="match status" value="1"/>
</dbReference>
<dbReference type="AlphaFoldDB" id="Q2SHL7"/>
<dbReference type="InterPro" id="IPR005084">
    <property type="entry name" value="CBM6"/>
</dbReference>
<dbReference type="CAZy" id="GH18">
    <property type="family name" value="Glycoside Hydrolase Family 18"/>
</dbReference>
<evidence type="ECO:0000313" key="9">
    <source>
        <dbReference type="EMBL" id="ABC29857.1"/>
    </source>
</evidence>
<comment type="similarity">
    <text evidence="5">Belongs to the glycosyl hydrolase 18 family.</text>
</comment>
<evidence type="ECO:0000256" key="2">
    <source>
        <dbReference type="ARBA" id="ARBA00022801"/>
    </source>
</evidence>
<dbReference type="GO" id="GO:0008061">
    <property type="term" value="F:chitin binding"/>
    <property type="evidence" value="ECO:0007669"/>
    <property type="project" value="InterPro"/>
</dbReference>
<dbReference type="EMBL" id="CP000155">
    <property type="protein sequence ID" value="ABC29857.1"/>
    <property type="molecule type" value="Genomic_DNA"/>
</dbReference>
<evidence type="ECO:0000256" key="1">
    <source>
        <dbReference type="ARBA" id="ARBA00022729"/>
    </source>
</evidence>
<dbReference type="KEGG" id="hch:HCH_03091"/>
<dbReference type="SMART" id="SM00606">
    <property type="entry name" value="CBD_IV"/>
    <property type="match status" value="1"/>
</dbReference>
<dbReference type="GO" id="GO:0030246">
    <property type="term" value="F:carbohydrate binding"/>
    <property type="evidence" value="ECO:0007669"/>
    <property type="project" value="InterPro"/>
</dbReference>
<dbReference type="GO" id="GO:0005576">
    <property type="term" value="C:extracellular region"/>
    <property type="evidence" value="ECO:0007669"/>
    <property type="project" value="TreeGrafter"/>
</dbReference>
<protein>
    <submittedName>
        <fullName evidence="9">Probable glycosyl hydrolase</fullName>
    </submittedName>
</protein>
<dbReference type="RefSeq" id="WP_011396926.1">
    <property type="nucleotide sequence ID" value="NC_007645.1"/>
</dbReference>